<proteinExistence type="predicted"/>
<evidence type="ECO:0000259" key="5">
    <source>
        <dbReference type="PROSITE" id="PS50977"/>
    </source>
</evidence>
<dbReference type="InterPro" id="IPR050109">
    <property type="entry name" value="HTH-type_TetR-like_transc_reg"/>
</dbReference>
<name>A0A285KWL3_9NOCA</name>
<dbReference type="InterPro" id="IPR009057">
    <property type="entry name" value="Homeodomain-like_sf"/>
</dbReference>
<dbReference type="Proteomes" id="UP000219565">
    <property type="component" value="Unassembled WGS sequence"/>
</dbReference>
<reference evidence="6 7" key="1">
    <citation type="submission" date="2017-09" db="EMBL/GenBank/DDBJ databases">
        <authorList>
            <person name="Ehlers B."/>
            <person name="Leendertz F.H."/>
        </authorList>
    </citation>
    <scope>NUCLEOTIDE SEQUENCE [LARGE SCALE GENOMIC DNA]</scope>
    <source>
        <strain evidence="6 7">DSM 45537</strain>
    </source>
</reference>
<dbReference type="FunFam" id="1.10.10.60:FF:000141">
    <property type="entry name" value="TetR family transcriptional regulator"/>
    <property type="match status" value="1"/>
</dbReference>
<protein>
    <submittedName>
        <fullName evidence="6">Transcriptional regulator, TetR family</fullName>
    </submittedName>
</protein>
<keyword evidence="2 4" id="KW-0238">DNA-binding</keyword>
<evidence type="ECO:0000256" key="1">
    <source>
        <dbReference type="ARBA" id="ARBA00023015"/>
    </source>
</evidence>
<feature type="domain" description="HTH tetR-type" evidence="5">
    <location>
        <begin position="6"/>
        <end position="66"/>
    </location>
</feature>
<dbReference type="PROSITE" id="PS50977">
    <property type="entry name" value="HTH_TETR_2"/>
    <property type="match status" value="1"/>
</dbReference>
<dbReference type="AlphaFoldDB" id="A0A285KWL3"/>
<evidence type="ECO:0000313" key="7">
    <source>
        <dbReference type="Proteomes" id="UP000219565"/>
    </source>
</evidence>
<dbReference type="InterPro" id="IPR036271">
    <property type="entry name" value="Tet_transcr_reg_TetR-rel_C_sf"/>
</dbReference>
<feature type="DNA-binding region" description="H-T-H motif" evidence="4">
    <location>
        <begin position="29"/>
        <end position="48"/>
    </location>
</feature>
<dbReference type="SUPFAM" id="SSF48498">
    <property type="entry name" value="Tetracyclin repressor-like, C-terminal domain"/>
    <property type="match status" value="1"/>
</dbReference>
<dbReference type="PANTHER" id="PTHR30055:SF146">
    <property type="entry name" value="HTH-TYPE TRANSCRIPTIONAL DUAL REGULATOR CECR"/>
    <property type="match status" value="1"/>
</dbReference>
<dbReference type="SUPFAM" id="SSF46689">
    <property type="entry name" value="Homeodomain-like"/>
    <property type="match status" value="1"/>
</dbReference>
<dbReference type="EMBL" id="OBEG01000001">
    <property type="protein sequence ID" value="SNY77068.1"/>
    <property type="molecule type" value="Genomic_DNA"/>
</dbReference>
<sequence length="207" mass="22438">MEAKVSARRDQILDAARDLVLREGYAQASMHAIARAAGLTRPALYAEFGDREGLFTALLDREEERVLTMAAAALPEIQPGADPAEIAAKAADLFLDMVLAAPDTWRFVLMRDEALPPSAHERVARGRMALRERSEAMIRIIAAMTDRELDAELVSYTTISTSETAARLLLAEGGTQRRDAIASTLRWVARRAVAMTGDGEASDGAGQ</sequence>
<dbReference type="STRING" id="1379680.GCA_001612615_00116"/>
<dbReference type="Gene3D" id="1.10.357.10">
    <property type="entry name" value="Tetracycline Repressor, domain 2"/>
    <property type="match status" value="1"/>
</dbReference>
<accession>A0A285KWL3</accession>
<dbReference type="PANTHER" id="PTHR30055">
    <property type="entry name" value="HTH-TYPE TRANSCRIPTIONAL REGULATOR RUTR"/>
    <property type="match status" value="1"/>
</dbReference>
<dbReference type="Pfam" id="PF00440">
    <property type="entry name" value="TetR_N"/>
    <property type="match status" value="1"/>
</dbReference>
<evidence type="ECO:0000256" key="2">
    <source>
        <dbReference type="ARBA" id="ARBA00023125"/>
    </source>
</evidence>
<gene>
    <name evidence="6" type="ORF">SAMN04244553_0905</name>
</gene>
<dbReference type="GO" id="GO:0003700">
    <property type="term" value="F:DNA-binding transcription factor activity"/>
    <property type="evidence" value="ECO:0007669"/>
    <property type="project" value="TreeGrafter"/>
</dbReference>
<evidence type="ECO:0000256" key="3">
    <source>
        <dbReference type="ARBA" id="ARBA00023163"/>
    </source>
</evidence>
<keyword evidence="7" id="KW-1185">Reference proteome</keyword>
<dbReference type="InterPro" id="IPR001647">
    <property type="entry name" value="HTH_TetR"/>
</dbReference>
<dbReference type="OrthoDB" id="4550691at2"/>
<evidence type="ECO:0000256" key="4">
    <source>
        <dbReference type="PROSITE-ProRule" id="PRU00335"/>
    </source>
</evidence>
<evidence type="ECO:0000313" key="6">
    <source>
        <dbReference type="EMBL" id="SNY77068.1"/>
    </source>
</evidence>
<dbReference type="PRINTS" id="PR00455">
    <property type="entry name" value="HTHTETR"/>
</dbReference>
<keyword evidence="1" id="KW-0805">Transcription regulation</keyword>
<dbReference type="GO" id="GO:0000976">
    <property type="term" value="F:transcription cis-regulatory region binding"/>
    <property type="evidence" value="ECO:0007669"/>
    <property type="project" value="TreeGrafter"/>
</dbReference>
<organism evidence="6 7">
    <name type="scientific">Nocardia amikacinitolerans</name>
    <dbReference type="NCBI Taxonomy" id="756689"/>
    <lineage>
        <taxon>Bacteria</taxon>
        <taxon>Bacillati</taxon>
        <taxon>Actinomycetota</taxon>
        <taxon>Actinomycetes</taxon>
        <taxon>Mycobacteriales</taxon>
        <taxon>Nocardiaceae</taxon>
        <taxon>Nocardia</taxon>
    </lineage>
</organism>
<keyword evidence="3" id="KW-0804">Transcription</keyword>
<dbReference type="GO" id="GO:0045892">
    <property type="term" value="P:negative regulation of DNA-templated transcription"/>
    <property type="evidence" value="ECO:0007669"/>
    <property type="project" value="UniProtKB-ARBA"/>
</dbReference>